<dbReference type="RefSeq" id="XP_037151808.1">
    <property type="nucleotide sequence ID" value="XM_037292389.1"/>
</dbReference>
<dbReference type="AlphaFoldDB" id="A0A8H6CF18"/>
<gene>
    <name evidence="1" type="ORF">HO133_001459</name>
</gene>
<organism evidence="1 2">
    <name type="scientific">Letharia lupina</name>
    <dbReference type="NCBI Taxonomy" id="560253"/>
    <lineage>
        <taxon>Eukaryota</taxon>
        <taxon>Fungi</taxon>
        <taxon>Dikarya</taxon>
        <taxon>Ascomycota</taxon>
        <taxon>Pezizomycotina</taxon>
        <taxon>Lecanoromycetes</taxon>
        <taxon>OSLEUM clade</taxon>
        <taxon>Lecanoromycetidae</taxon>
        <taxon>Lecanorales</taxon>
        <taxon>Lecanorineae</taxon>
        <taxon>Parmeliaceae</taxon>
        <taxon>Letharia</taxon>
    </lineage>
</organism>
<dbReference type="EMBL" id="JACCJB010000012">
    <property type="protein sequence ID" value="KAF6222373.1"/>
    <property type="molecule type" value="Genomic_DNA"/>
</dbReference>
<reference evidence="1 2" key="1">
    <citation type="journal article" date="2020" name="Genomics">
        <title>Complete, high-quality genomes from long-read metagenomic sequencing of two wolf lichen thalli reveals enigmatic genome architecture.</title>
        <authorList>
            <person name="McKenzie S.K."/>
            <person name="Walston R.F."/>
            <person name="Allen J.L."/>
        </authorList>
    </citation>
    <scope>NUCLEOTIDE SEQUENCE [LARGE SCALE GENOMIC DNA]</scope>
    <source>
        <strain evidence="1">WasteWater1</strain>
    </source>
</reference>
<sequence length="80" mass="7658">MNAAVKSLLSPIRRSIAAMNAATGEETANVGGTEGGATAAESAAAVGAGRGALAKVGSPADTSKGIGKLYADARRNGGIT</sequence>
<dbReference type="GeneID" id="59329875"/>
<proteinExistence type="predicted"/>
<evidence type="ECO:0000313" key="1">
    <source>
        <dbReference type="EMBL" id="KAF6222373.1"/>
    </source>
</evidence>
<keyword evidence="2" id="KW-1185">Reference proteome</keyword>
<comment type="caution">
    <text evidence="1">The sequence shown here is derived from an EMBL/GenBank/DDBJ whole genome shotgun (WGS) entry which is preliminary data.</text>
</comment>
<dbReference type="Proteomes" id="UP000593566">
    <property type="component" value="Unassembled WGS sequence"/>
</dbReference>
<accession>A0A8H6CF18</accession>
<evidence type="ECO:0000313" key="2">
    <source>
        <dbReference type="Proteomes" id="UP000593566"/>
    </source>
</evidence>
<name>A0A8H6CF18_9LECA</name>
<protein>
    <submittedName>
        <fullName evidence="1">Uncharacterized protein</fullName>
    </submittedName>
</protein>